<dbReference type="RefSeq" id="WP_171200023.1">
    <property type="nucleotide sequence ID" value="NZ_JABEND010000006.1"/>
</dbReference>
<dbReference type="Pfam" id="PF08592">
    <property type="entry name" value="Anthrone_oxy"/>
    <property type="match status" value="1"/>
</dbReference>
<proteinExistence type="predicted"/>
<gene>
    <name evidence="2" type="ORF">HKD39_11470</name>
</gene>
<feature type="transmembrane region" description="Helical" evidence="1">
    <location>
        <begin position="52"/>
        <end position="75"/>
    </location>
</feature>
<keyword evidence="1" id="KW-1133">Transmembrane helix</keyword>
<feature type="transmembrane region" description="Helical" evidence="1">
    <location>
        <begin position="7"/>
        <end position="32"/>
    </location>
</feature>
<dbReference type="InterPro" id="IPR013901">
    <property type="entry name" value="Anthrone_oxy"/>
</dbReference>
<keyword evidence="1" id="KW-0472">Membrane</keyword>
<comment type="caution">
    <text evidence="2">The sequence shown here is derived from an EMBL/GenBank/DDBJ whole genome shotgun (WGS) entry which is preliminary data.</text>
</comment>
<feature type="transmembrane region" description="Helical" evidence="1">
    <location>
        <begin position="87"/>
        <end position="108"/>
    </location>
</feature>
<accession>A0A849ACV7</accession>
<dbReference type="AlphaFoldDB" id="A0A849ACV7"/>
<feature type="transmembrane region" description="Helical" evidence="1">
    <location>
        <begin position="141"/>
        <end position="160"/>
    </location>
</feature>
<organism evidence="2 3">
    <name type="scientific">Nakamurella aerolata</name>
    <dbReference type="NCBI Taxonomy" id="1656892"/>
    <lineage>
        <taxon>Bacteria</taxon>
        <taxon>Bacillati</taxon>
        <taxon>Actinomycetota</taxon>
        <taxon>Actinomycetes</taxon>
        <taxon>Nakamurellales</taxon>
        <taxon>Nakamurellaceae</taxon>
        <taxon>Nakamurella</taxon>
    </lineage>
</organism>
<name>A0A849ACV7_9ACTN</name>
<sequence>MTGLRAAALYGATGLTGLSAGLLAAFAVAVLPGLRAADSRTLVLAMRSINSAIVNPVFAVIFFGPLLLGALALVLSFSSAAPGPARWWLLAAVALYLGVLLVTFAGNIPLNNALDAADVSSPGGIEAARNAFADNWIRLNIVRTVLGVGSLAAFIGAVRVA</sequence>
<evidence type="ECO:0000313" key="3">
    <source>
        <dbReference type="Proteomes" id="UP000562984"/>
    </source>
</evidence>
<protein>
    <submittedName>
        <fullName evidence="2">DUF1772 domain-containing protein</fullName>
    </submittedName>
</protein>
<evidence type="ECO:0000256" key="1">
    <source>
        <dbReference type="SAM" id="Phobius"/>
    </source>
</evidence>
<dbReference type="Proteomes" id="UP000562984">
    <property type="component" value="Unassembled WGS sequence"/>
</dbReference>
<reference evidence="2 3" key="1">
    <citation type="submission" date="2020-05" db="EMBL/GenBank/DDBJ databases">
        <title>Nakamurella sp. DB0629 isolated from air conditioner.</title>
        <authorList>
            <person name="Kim D.H."/>
            <person name="Kim D.-U."/>
        </authorList>
    </citation>
    <scope>NUCLEOTIDE SEQUENCE [LARGE SCALE GENOMIC DNA]</scope>
    <source>
        <strain evidence="2 3">DB0629</strain>
    </source>
</reference>
<keyword evidence="1" id="KW-0812">Transmembrane</keyword>
<dbReference type="EMBL" id="JABEND010000006">
    <property type="protein sequence ID" value="NNG36320.1"/>
    <property type="molecule type" value="Genomic_DNA"/>
</dbReference>
<keyword evidence="3" id="KW-1185">Reference proteome</keyword>
<evidence type="ECO:0000313" key="2">
    <source>
        <dbReference type="EMBL" id="NNG36320.1"/>
    </source>
</evidence>